<reference evidence="3 4" key="1">
    <citation type="submission" date="2020-03" db="EMBL/GenBank/DDBJ databases">
        <title>Sphingomonas sp. nov., isolated from fish.</title>
        <authorList>
            <person name="Hyun D.-W."/>
            <person name="Bae J.-W."/>
        </authorList>
    </citation>
    <scope>NUCLEOTIDE SEQUENCE [LARGE SCALE GENOMIC DNA]</scope>
    <source>
        <strain evidence="3 4">HDW15B</strain>
    </source>
</reference>
<keyword evidence="4" id="KW-1185">Reference proteome</keyword>
<feature type="region of interest" description="Disordered" evidence="1">
    <location>
        <begin position="30"/>
        <end position="59"/>
    </location>
</feature>
<evidence type="ECO:0000259" key="2">
    <source>
        <dbReference type="Pfam" id="PF11181"/>
    </source>
</evidence>
<dbReference type="KEGG" id="spii:G7077_11070"/>
<dbReference type="PANTHER" id="PTHR36109:SF2">
    <property type="entry name" value="MEMBRANE PROTEIN"/>
    <property type="match status" value="1"/>
</dbReference>
<dbReference type="InterPro" id="IPR025889">
    <property type="entry name" value="GSP17M-like_dom"/>
</dbReference>
<accession>A0A6G7YRJ7</accession>
<protein>
    <recommendedName>
        <fullName evidence="2">General stress protein 17M-like domain-containing protein</fullName>
    </recommendedName>
</protein>
<gene>
    <name evidence="3" type="ORF">G7077_11070</name>
</gene>
<dbReference type="Proteomes" id="UP000503222">
    <property type="component" value="Chromosome"/>
</dbReference>
<evidence type="ECO:0000313" key="4">
    <source>
        <dbReference type="Proteomes" id="UP000503222"/>
    </source>
</evidence>
<proteinExistence type="predicted"/>
<evidence type="ECO:0000256" key="1">
    <source>
        <dbReference type="SAM" id="MobiDB-lite"/>
    </source>
</evidence>
<organism evidence="3 4">
    <name type="scientific">Sphingomonas piscis</name>
    <dbReference type="NCBI Taxonomy" id="2714943"/>
    <lineage>
        <taxon>Bacteria</taxon>
        <taxon>Pseudomonadati</taxon>
        <taxon>Pseudomonadota</taxon>
        <taxon>Alphaproteobacteria</taxon>
        <taxon>Sphingomonadales</taxon>
        <taxon>Sphingomonadaceae</taxon>
        <taxon>Sphingomonas</taxon>
    </lineage>
</organism>
<dbReference type="Pfam" id="PF11181">
    <property type="entry name" value="YflT"/>
    <property type="match status" value="1"/>
</dbReference>
<dbReference type="RefSeq" id="WP_166411751.1">
    <property type="nucleotide sequence ID" value="NZ_CP049869.1"/>
</dbReference>
<name>A0A6G7YRJ7_9SPHN</name>
<evidence type="ECO:0000313" key="3">
    <source>
        <dbReference type="EMBL" id="QIK79363.1"/>
    </source>
</evidence>
<sequence length="181" mass="17924">MSDRIASAVFDSRDEAQRAIEELRSAGVDESAISVVGQQGEESSEHVGDGEDDSAGEKTGSFISKTAAGAGVGALLGVAALAIPGVGPLAAAGAIASSAIPGAALTGTAIGAAAGGVGSLLTDHGVSDEDASYYEEHINRGGIFVSVDTDRAGVGAETARDIIYRAGGHSSSRTRETATTY</sequence>
<dbReference type="EMBL" id="CP049869">
    <property type="protein sequence ID" value="QIK79363.1"/>
    <property type="molecule type" value="Genomic_DNA"/>
</dbReference>
<dbReference type="InterPro" id="IPR052948">
    <property type="entry name" value="Low_temp-induced_all0457"/>
</dbReference>
<feature type="domain" description="General stress protein 17M-like" evidence="2">
    <location>
        <begin position="8"/>
        <end position="62"/>
    </location>
</feature>
<dbReference type="AlphaFoldDB" id="A0A6G7YRJ7"/>
<dbReference type="PANTHER" id="PTHR36109">
    <property type="entry name" value="MEMBRANE PROTEIN-RELATED"/>
    <property type="match status" value="1"/>
</dbReference>